<dbReference type="SUPFAM" id="SSF46785">
    <property type="entry name" value="Winged helix' DNA-binding domain"/>
    <property type="match status" value="1"/>
</dbReference>
<dbReference type="Gene3D" id="1.10.10.10">
    <property type="entry name" value="Winged helix-like DNA-binding domain superfamily/Winged helix DNA-binding domain"/>
    <property type="match status" value="1"/>
</dbReference>
<dbReference type="InterPro" id="IPR036390">
    <property type="entry name" value="WH_DNA-bd_sf"/>
</dbReference>
<dbReference type="EMBL" id="FTNO01000003">
    <property type="protein sequence ID" value="SIR69211.1"/>
    <property type="molecule type" value="Genomic_DNA"/>
</dbReference>
<accession>A0A1N7D054</accession>
<dbReference type="RefSeq" id="WP_076431275.1">
    <property type="nucleotide sequence ID" value="NZ_FTNO01000003.1"/>
</dbReference>
<proteinExistence type="predicted"/>
<dbReference type="AlphaFoldDB" id="A0A1N7D054"/>
<evidence type="ECO:0000313" key="3">
    <source>
        <dbReference type="Proteomes" id="UP000186914"/>
    </source>
</evidence>
<name>A0A1N7D054_9EURY</name>
<dbReference type="InterPro" id="IPR055766">
    <property type="entry name" value="DUF7342"/>
</dbReference>
<feature type="region of interest" description="Disordered" evidence="1">
    <location>
        <begin position="1"/>
        <end position="25"/>
    </location>
</feature>
<dbReference type="OrthoDB" id="240032at2157"/>
<organism evidence="2 3">
    <name type="scientific">Haladaptatus litoreus</name>
    <dbReference type="NCBI Taxonomy" id="553468"/>
    <lineage>
        <taxon>Archaea</taxon>
        <taxon>Methanobacteriati</taxon>
        <taxon>Methanobacteriota</taxon>
        <taxon>Stenosarchaea group</taxon>
        <taxon>Halobacteria</taxon>
        <taxon>Halobacteriales</taxon>
        <taxon>Haladaptataceae</taxon>
        <taxon>Haladaptatus</taxon>
    </lineage>
</organism>
<dbReference type="Pfam" id="PF24033">
    <property type="entry name" value="DUF7342"/>
    <property type="match status" value="1"/>
</dbReference>
<gene>
    <name evidence="2" type="ORF">SAMN05421858_3376</name>
</gene>
<sequence length="196" mass="21853">MTDKIPPDEFKDVNEAVSDEWESETTPYERIRHVVAHTYSPVSADTVADDARTSPKTARKHLNTLADEGFVVTATGEHGGTTYRRSSESLVVEQAANILQHVSTDELVTRIAEMRDRLNNYRSEYGVDSPEEVTIEQTNQILSETDSSQSEIDTETLQDWQTTRRNLAFANAALSIANAERFVNGDARTTDESVSV</sequence>
<dbReference type="InterPro" id="IPR036388">
    <property type="entry name" value="WH-like_DNA-bd_sf"/>
</dbReference>
<evidence type="ECO:0000256" key="1">
    <source>
        <dbReference type="SAM" id="MobiDB-lite"/>
    </source>
</evidence>
<reference evidence="3" key="1">
    <citation type="submission" date="2017-01" db="EMBL/GenBank/DDBJ databases">
        <authorList>
            <person name="Varghese N."/>
            <person name="Submissions S."/>
        </authorList>
    </citation>
    <scope>NUCLEOTIDE SEQUENCE [LARGE SCALE GENOMIC DNA]</scope>
    <source>
        <strain evidence="3">CGMCC 1.7737</strain>
    </source>
</reference>
<keyword evidence="3" id="KW-1185">Reference proteome</keyword>
<dbReference type="Proteomes" id="UP000186914">
    <property type="component" value="Unassembled WGS sequence"/>
</dbReference>
<feature type="compositionally biased region" description="Basic and acidic residues" evidence="1">
    <location>
        <begin position="1"/>
        <end position="14"/>
    </location>
</feature>
<evidence type="ECO:0000313" key="2">
    <source>
        <dbReference type="EMBL" id="SIR69211.1"/>
    </source>
</evidence>
<protein>
    <submittedName>
        <fullName evidence="2">Predicted transcriptional regulator, ArsR family</fullName>
    </submittedName>
</protein>